<name>A0A3D9H8Y9_9FLAO</name>
<dbReference type="EMBL" id="QRDX01000008">
    <property type="protein sequence ID" value="RED45631.1"/>
    <property type="molecule type" value="Genomic_DNA"/>
</dbReference>
<feature type="transmembrane region" description="Helical" evidence="1">
    <location>
        <begin position="32"/>
        <end position="48"/>
    </location>
</feature>
<keyword evidence="1" id="KW-1133">Transmembrane helix</keyword>
<evidence type="ECO:0000313" key="3">
    <source>
        <dbReference type="Proteomes" id="UP000256629"/>
    </source>
</evidence>
<evidence type="ECO:0000256" key="1">
    <source>
        <dbReference type="SAM" id="Phobius"/>
    </source>
</evidence>
<keyword evidence="3" id="KW-1185">Reference proteome</keyword>
<comment type="caution">
    <text evidence="2">The sequence shown here is derived from an EMBL/GenBank/DDBJ whole genome shotgun (WGS) entry which is preliminary data.</text>
</comment>
<keyword evidence="1" id="KW-0812">Transmembrane</keyword>
<keyword evidence="1" id="KW-0472">Membrane</keyword>
<gene>
    <name evidence="2" type="ORF">DFQ02_1089</name>
</gene>
<dbReference type="AlphaFoldDB" id="A0A3D9H8Y9"/>
<organism evidence="2 3">
    <name type="scientific">Seonamhaeicola aphaedonensis</name>
    <dbReference type="NCBI Taxonomy" id="1461338"/>
    <lineage>
        <taxon>Bacteria</taxon>
        <taxon>Pseudomonadati</taxon>
        <taxon>Bacteroidota</taxon>
        <taxon>Flavobacteriia</taxon>
        <taxon>Flavobacteriales</taxon>
        <taxon>Flavobacteriaceae</taxon>
    </lineage>
</organism>
<evidence type="ECO:0000313" key="2">
    <source>
        <dbReference type="EMBL" id="RED45631.1"/>
    </source>
</evidence>
<reference evidence="2 3" key="1">
    <citation type="submission" date="2018-07" db="EMBL/GenBank/DDBJ databases">
        <title>Genomic Encyclopedia of Type Strains, Phase III (KMG-III): the genomes of soil and plant-associated and newly described type strains.</title>
        <authorList>
            <person name="Whitman W."/>
        </authorList>
    </citation>
    <scope>NUCLEOTIDE SEQUENCE [LARGE SCALE GENOMIC DNA]</scope>
    <source>
        <strain evidence="2 3">CECT 8487</strain>
    </source>
</reference>
<sequence length="58" mass="6684">MNRKKKWIILFGIICILLGFDTDNTNFIPSSYKYITGGIFIVYGLFFVKNTSKSNDLN</sequence>
<protein>
    <submittedName>
        <fullName evidence="2">Uncharacterized protein</fullName>
    </submittedName>
</protein>
<dbReference type="Proteomes" id="UP000256629">
    <property type="component" value="Unassembled WGS sequence"/>
</dbReference>
<accession>A0A3D9H8Y9</accession>
<proteinExistence type="predicted"/>